<dbReference type="EMBL" id="JABXXO010000004">
    <property type="protein sequence ID" value="KAF7779007.1"/>
    <property type="molecule type" value="Genomic_DNA"/>
</dbReference>
<gene>
    <name evidence="2" type="ORF">Agabi119p4_3352</name>
</gene>
<organism evidence="2 3">
    <name type="scientific">Agaricus bisporus var. burnettii</name>
    <dbReference type="NCBI Taxonomy" id="192524"/>
    <lineage>
        <taxon>Eukaryota</taxon>
        <taxon>Fungi</taxon>
        <taxon>Dikarya</taxon>
        <taxon>Basidiomycota</taxon>
        <taxon>Agaricomycotina</taxon>
        <taxon>Agaricomycetes</taxon>
        <taxon>Agaricomycetidae</taxon>
        <taxon>Agaricales</taxon>
        <taxon>Agaricineae</taxon>
        <taxon>Agaricaceae</taxon>
        <taxon>Agaricus</taxon>
    </lineage>
</organism>
<comment type="caution">
    <text evidence="2">The sequence shown here is derived from an EMBL/GenBank/DDBJ whole genome shotgun (WGS) entry which is preliminary data.</text>
</comment>
<accession>A0A8H7F6X4</accession>
<feature type="region of interest" description="Disordered" evidence="1">
    <location>
        <begin position="1"/>
        <end position="34"/>
    </location>
</feature>
<sequence length="305" mass="35220">MAKDPVGSRHADGKRKSGAEMKRERNKAKQLRRTTQSNRVMLYRAIENDEQFWELLTTSTTINDHFPIARHLIVRNREIGLEPIPPRHSSVLFNHFTSWAYHEENLAKMAAGLRQALVARRNLQHTISAAKSRLAVEGMMRHTSIDKDAFLHDVRSYDIQRFKQPYPPRNKFICETSQIWIKNSSFIHDRKPADVRIPRKLMFSVDLNRLQKDVKENQSGQFFCGGELVLVVIRCATNRKQLLQFIDTTIEKVIDTRRNVRKEDPGHLSQMGLSAGSRNAPQLNWVKNILLLHGILAIYQDTHAG</sequence>
<dbReference type="AlphaFoldDB" id="A0A8H7F6X4"/>
<evidence type="ECO:0000256" key="1">
    <source>
        <dbReference type="SAM" id="MobiDB-lite"/>
    </source>
</evidence>
<reference evidence="2 3" key="1">
    <citation type="journal article" name="Sci. Rep.">
        <title>Telomere-to-telomere assembled and centromere annotated genomes of the two main subspecies of the button mushroom Agaricus bisporus reveal especially polymorphic chromosome ends.</title>
        <authorList>
            <person name="Sonnenberg A.S.M."/>
            <person name="Sedaghat-Telgerd N."/>
            <person name="Lavrijssen B."/>
            <person name="Ohm R.A."/>
            <person name="Hendrickx P.M."/>
            <person name="Scholtmeijer K."/>
            <person name="Baars J.J.P."/>
            <person name="van Peer A."/>
        </authorList>
    </citation>
    <scope>NUCLEOTIDE SEQUENCE [LARGE SCALE GENOMIC DNA]</scope>
    <source>
        <strain evidence="2 3">H119_p4</strain>
    </source>
</reference>
<protein>
    <submittedName>
        <fullName evidence="2">Uncharacterized protein</fullName>
    </submittedName>
</protein>
<feature type="compositionally biased region" description="Basic and acidic residues" evidence="1">
    <location>
        <begin position="1"/>
        <end position="23"/>
    </location>
</feature>
<proteinExistence type="predicted"/>
<dbReference type="Proteomes" id="UP000629468">
    <property type="component" value="Unassembled WGS sequence"/>
</dbReference>
<evidence type="ECO:0000313" key="2">
    <source>
        <dbReference type="EMBL" id="KAF7779007.1"/>
    </source>
</evidence>
<evidence type="ECO:0000313" key="3">
    <source>
        <dbReference type="Proteomes" id="UP000629468"/>
    </source>
</evidence>
<name>A0A8H7F6X4_AGABI</name>